<feature type="domain" description="Glucose-6-phosphate isomerase prokaryote" evidence="7">
    <location>
        <begin position="26"/>
        <end position="179"/>
    </location>
</feature>
<evidence type="ECO:0000256" key="4">
    <source>
        <dbReference type="ARBA" id="ARBA00022432"/>
    </source>
</evidence>
<dbReference type="EMBL" id="QBKR01000003">
    <property type="protein sequence ID" value="PTX64416.1"/>
    <property type="molecule type" value="Genomic_DNA"/>
</dbReference>
<keyword evidence="5" id="KW-0324">Glycolysis</keyword>
<dbReference type="InterPro" id="IPR014710">
    <property type="entry name" value="RmlC-like_jellyroll"/>
</dbReference>
<proteinExistence type="inferred from homology"/>
<evidence type="ECO:0000313" key="9">
    <source>
        <dbReference type="Proteomes" id="UP000244240"/>
    </source>
</evidence>
<dbReference type="Pfam" id="PF06560">
    <property type="entry name" value="GPI"/>
    <property type="match status" value="1"/>
</dbReference>
<organism evidence="8 9">
    <name type="scientific">Melghirimyces profundicolus</name>
    <dbReference type="NCBI Taxonomy" id="1242148"/>
    <lineage>
        <taxon>Bacteria</taxon>
        <taxon>Bacillati</taxon>
        <taxon>Bacillota</taxon>
        <taxon>Bacilli</taxon>
        <taxon>Bacillales</taxon>
        <taxon>Thermoactinomycetaceae</taxon>
        <taxon>Melghirimyces</taxon>
    </lineage>
</organism>
<evidence type="ECO:0000256" key="2">
    <source>
        <dbReference type="ARBA" id="ARBA00006542"/>
    </source>
</evidence>
<dbReference type="OrthoDB" id="5592106at2"/>
<dbReference type="UniPathway" id="UPA00109">
    <property type="reaction ID" value="UER00181"/>
</dbReference>
<evidence type="ECO:0000313" key="8">
    <source>
        <dbReference type="EMBL" id="PTX64416.1"/>
    </source>
</evidence>
<reference evidence="8 9" key="1">
    <citation type="submission" date="2018-04" db="EMBL/GenBank/DDBJ databases">
        <title>Genomic Encyclopedia of Archaeal and Bacterial Type Strains, Phase II (KMG-II): from individual species to whole genera.</title>
        <authorList>
            <person name="Goeker M."/>
        </authorList>
    </citation>
    <scope>NUCLEOTIDE SEQUENCE [LARGE SCALE GENOMIC DNA]</scope>
    <source>
        <strain evidence="8 9">DSM 45787</strain>
    </source>
</reference>
<dbReference type="CDD" id="cd02218">
    <property type="entry name" value="cupin_PGI"/>
    <property type="match status" value="1"/>
</dbReference>
<evidence type="ECO:0000256" key="6">
    <source>
        <dbReference type="ARBA" id="ARBA00029321"/>
    </source>
</evidence>
<dbReference type="Proteomes" id="UP000244240">
    <property type="component" value="Unassembled WGS sequence"/>
</dbReference>
<evidence type="ECO:0000256" key="5">
    <source>
        <dbReference type="ARBA" id="ARBA00023152"/>
    </source>
</evidence>
<dbReference type="RefSeq" id="WP_108021963.1">
    <property type="nucleotide sequence ID" value="NZ_QBKR01000003.1"/>
</dbReference>
<evidence type="ECO:0000259" key="7">
    <source>
        <dbReference type="Pfam" id="PF06560"/>
    </source>
</evidence>
<comment type="similarity">
    <text evidence="2">Belongs to the archaeal-type GPI family.</text>
</comment>
<evidence type="ECO:0000256" key="3">
    <source>
        <dbReference type="ARBA" id="ARBA00011952"/>
    </source>
</evidence>
<sequence>MNIQQPAAKVNWATGNLEGKKVSKTVRKLKHLEGVFADEEAYSSMDPETVVYEVEVLEQEQPGKEGGLLFGTSYLYPGKVGDEYFMTKGHFHEKRDRAEYYWGIRGSGLLLLMDEQGVTTAEQVFPGSLHYVPGHIAHRLVNTGSEVLAVGACWPSDAGHDYGSIADRGFTARVKESGGKAATETG</sequence>
<dbReference type="Gene3D" id="2.60.120.10">
    <property type="entry name" value="Jelly Rolls"/>
    <property type="match status" value="1"/>
</dbReference>
<keyword evidence="8" id="KW-0413">Isomerase</keyword>
<dbReference type="GO" id="GO:0004347">
    <property type="term" value="F:glucose-6-phosphate isomerase activity"/>
    <property type="evidence" value="ECO:0007669"/>
    <property type="project" value="UniProtKB-EC"/>
</dbReference>
<gene>
    <name evidence="8" type="ORF">C8P63_103202</name>
</gene>
<keyword evidence="4" id="KW-0312">Gluconeogenesis</keyword>
<dbReference type="GO" id="GO:0006094">
    <property type="term" value="P:gluconeogenesis"/>
    <property type="evidence" value="ECO:0007669"/>
    <property type="project" value="UniProtKB-KW"/>
</dbReference>
<dbReference type="InterPro" id="IPR011051">
    <property type="entry name" value="RmlC_Cupin_sf"/>
</dbReference>
<comment type="catalytic activity">
    <reaction evidence="6">
        <text>alpha-D-glucose 6-phosphate = beta-D-fructose 6-phosphate</text>
        <dbReference type="Rhea" id="RHEA:11816"/>
        <dbReference type="ChEBI" id="CHEBI:57634"/>
        <dbReference type="ChEBI" id="CHEBI:58225"/>
        <dbReference type="EC" id="5.3.1.9"/>
    </reaction>
</comment>
<dbReference type="GO" id="GO:0006096">
    <property type="term" value="P:glycolytic process"/>
    <property type="evidence" value="ECO:0007669"/>
    <property type="project" value="UniProtKB-UniPathway"/>
</dbReference>
<keyword evidence="9" id="KW-1185">Reference proteome</keyword>
<dbReference type="AlphaFoldDB" id="A0A2T6C816"/>
<dbReference type="InterPro" id="IPR010551">
    <property type="entry name" value="G6P_isomerase_prok"/>
</dbReference>
<dbReference type="EC" id="5.3.1.9" evidence="3"/>
<protein>
    <recommendedName>
        <fullName evidence="3">glucose-6-phosphate isomerase</fullName>
        <ecNumber evidence="3">5.3.1.9</ecNumber>
    </recommendedName>
</protein>
<accession>A0A2T6C816</accession>
<comment type="caution">
    <text evidence="8">The sequence shown here is derived from an EMBL/GenBank/DDBJ whole genome shotgun (WGS) entry which is preliminary data.</text>
</comment>
<comment type="pathway">
    <text evidence="1">Carbohydrate degradation; glycolysis; D-glyceraldehyde 3-phosphate and glycerone phosphate from D-glucose: step 2/4.</text>
</comment>
<dbReference type="GO" id="GO:0005737">
    <property type="term" value="C:cytoplasm"/>
    <property type="evidence" value="ECO:0007669"/>
    <property type="project" value="InterPro"/>
</dbReference>
<dbReference type="SUPFAM" id="SSF51182">
    <property type="entry name" value="RmlC-like cupins"/>
    <property type="match status" value="1"/>
</dbReference>
<evidence type="ECO:0000256" key="1">
    <source>
        <dbReference type="ARBA" id="ARBA00004926"/>
    </source>
</evidence>
<name>A0A2T6C816_9BACL</name>